<dbReference type="InterPro" id="IPR052702">
    <property type="entry name" value="MscS-like_channel"/>
</dbReference>
<keyword evidence="5 8" id="KW-1133">Transmembrane helix</keyword>
<dbReference type="InterPro" id="IPR011014">
    <property type="entry name" value="MscS_channel_TM-2"/>
</dbReference>
<dbReference type="Pfam" id="PF00924">
    <property type="entry name" value="MS_channel_2nd"/>
    <property type="match status" value="1"/>
</dbReference>
<dbReference type="InterPro" id="IPR023408">
    <property type="entry name" value="MscS_beta-dom_sf"/>
</dbReference>
<feature type="transmembrane region" description="Helical" evidence="8">
    <location>
        <begin position="523"/>
        <end position="542"/>
    </location>
</feature>
<feature type="domain" description="Mechanosensitive ion channel MscS" evidence="9">
    <location>
        <begin position="657"/>
        <end position="723"/>
    </location>
</feature>
<name>A0ABW5KJ79_9SPHI</name>
<comment type="subcellular location">
    <subcellularLocation>
        <location evidence="1">Cell membrane</location>
        <topology evidence="1">Multi-pass membrane protein</topology>
    </subcellularLocation>
</comment>
<feature type="transmembrane region" description="Helical" evidence="8">
    <location>
        <begin position="380"/>
        <end position="398"/>
    </location>
</feature>
<dbReference type="SUPFAM" id="SSF50182">
    <property type="entry name" value="Sm-like ribonucleoproteins"/>
    <property type="match status" value="1"/>
</dbReference>
<feature type="transmembrane region" description="Helical" evidence="8">
    <location>
        <begin position="571"/>
        <end position="592"/>
    </location>
</feature>
<feature type="transmembrane region" description="Helical" evidence="8">
    <location>
        <begin position="641"/>
        <end position="663"/>
    </location>
</feature>
<dbReference type="RefSeq" id="WP_380903929.1">
    <property type="nucleotide sequence ID" value="NZ_JBHUEG010000001.1"/>
</dbReference>
<comment type="caution">
    <text evidence="11">The sequence shown here is derived from an EMBL/GenBank/DDBJ whole genome shotgun (WGS) entry which is preliminary data.</text>
</comment>
<evidence type="ECO:0000256" key="8">
    <source>
        <dbReference type="SAM" id="Phobius"/>
    </source>
</evidence>
<evidence type="ECO:0000256" key="3">
    <source>
        <dbReference type="ARBA" id="ARBA00022475"/>
    </source>
</evidence>
<gene>
    <name evidence="11" type="ORF">ACFSR5_11690</name>
</gene>
<dbReference type="InterPro" id="IPR006685">
    <property type="entry name" value="MscS_channel_2nd"/>
</dbReference>
<dbReference type="Pfam" id="PF21082">
    <property type="entry name" value="MS_channel_3rd"/>
    <property type="match status" value="1"/>
</dbReference>
<reference evidence="12" key="1">
    <citation type="journal article" date="2019" name="Int. J. Syst. Evol. Microbiol.">
        <title>The Global Catalogue of Microorganisms (GCM) 10K type strain sequencing project: providing services to taxonomists for standard genome sequencing and annotation.</title>
        <authorList>
            <consortium name="The Broad Institute Genomics Platform"/>
            <consortium name="The Broad Institute Genome Sequencing Center for Infectious Disease"/>
            <person name="Wu L."/>
            <person name="Ma J."/>
        </authorList>
    </citation>
    <scope>NUCLEOTIDE SEQUENCE [LARGE SCALE GENOMIC DNA]</scope>
    <source>
        <strain evidence="12">KCTC 42662</strain>
    </source>
</reference>
<dbReference type="Gene3D" id="1.10.287.1260">
    <property type="match status" value="1"/>
</dbReference>
<dbReference type="Proteomes" id="UP001597545">
    <property type="component" value="Unassembled WGS sequence"/>
</dbReference>
<dbReference type="InterPro" id="IPR011066">
    <property type="entry name" value="MscS_channel_C_sf"/>
</dbReference>
<evidence type="ECO:0000256" key="1">
    <source>
        <dbReference type="ARBA" id="ARBA00004651"/>
    </source>
</evidence>
<dbReference type="PANTHER" id="PTHR30347:SF1">
    <property type="entry name" value="MECHANOSENSITIVE CHANNEL MSCK"/>
    <property type="match status" value="1"/>
</dbReference>
<feature type="transmembrane region" description="Helical" evidence="8">
    <location>
        <begin position="296"/>
        <end position="317"/>
    </location>
</feature>
<keyword evidence="3" id="KW-1003">Cell membrane</keyword>
<dbReference type="Gene3D" id="3.30.70.100">
    <property type="match status" value="1"/>
</dbReference>
<keyword evidence="12" id="KW-1185">Reference proteome</keyword>
<feature type="transmembrane region" description="Helical" evidence="8">
    <location>
        <begin position="613"/>
        <end position="635"/>
    </location>
</feature>
<evidence type="ECO:0000313" key="12">
    <source>
        <dbReference type="Proteomes" id="UP001597545"/>
    </source>
</evidence>
<feature type="transmembrane region" description="Helical" evidence="8">
    <location>
        <begin position="329"/>
        <end position="349"/>
    </location>
</feature>
<dbReference type="InterPro" id="IPR049278">
    <property type="entry name" value="MS_channel_C"/>
</dbReference>
<feature type="transmembrane region" description="Helical" evidence="8">
    <location>
        <begin position="355"/>
        <end position="373"/>
    </location>
</feature>
<dbReference type="EMBL" id="JBHULR010000004">
    <property type="protein sequence ID" value="MFD2548304.1"/>
    <property type="molecule type" value="Genomic_DNA"/>
</dbReference>
<keyword evidence="6 8" id="KW-0472">Membrane</keyword>
<sequence length="838" mass="95441">MKTVVWYGVALTANPFDEYMHKAIAVFFVGFVLLMCGMTCGVHAQDSLKSAYVSRMESFFRESSKTSSRELEEERASIRQNQLMEEVKALGAQSQSFLKKGYDSVQLVRRIDQINRWHDIAKDGVFVHIGTAQSSRNLTATYHVLDALSLEVLRSKNRIDKYQEQLSGFRFHIDSLMNDRAFFVFPRDSVDLANYVQRLRVLAVEVSPVNRKLKQQINSVQELQNRINLELMKLRAEMEEIQFFQGRLSDRAWQREFVNIWEPSSFDRPWQDILFFSMAKAKLVFLYYLRAHWGKLVLFLLITAMAVAYGFTLRKGVRQNGNLTAENSLLLRYPFCSGLTIGFSVMQFIFPAPPFVLTIIVLIACAILVSFILKNAITGYWMFVWISISMAFICAGLDNLLLQPSRWERWIMLGISVFAVGIGLLALLHRRQHEGLKERWILYPIGAMVLMELGSVLLNIFGRFNLSKVLLIAGLTNVVAAVVFLWVLRLVNEGLKFASLLHKQQERRLFYINYNRVGQRAPMFFYVLLIVGWFVLFGRNFYEFRLLADPLKDFFQTQHQLGSYSFSVYNLSIFFVIMVGATVLSKIVSFFASDPQWNTRDEQQRRKFHLGSWILLIRISIITLGLFLAFSAVGIPIEQLSIVVGALGVGIGFGLQTLVNNLVSGLIIAFEKPVNVDDQIDIGGQSGKVKSIGFRSSVIATADGADLIMPNGDLLNAHVVNWTLGGYRKRLHVRLNVQYGTDLDRVKTLLLHIIDEDEQILGSPLPVVQFGEVTAHAVSVDLFFWVRTLKDAGQVKSDLVSKIHTIFQREGLSFSLPLQKVIIDQFIKPDVTAQKRND</sequence>
<evidence type="ECO:0000259" key="9">
    <source>
        <dbReference type="Pfam" id="PF00924"/>
    </source>
</evidence>
<evidence type="ECO:0000256" key="7">
    <source>
        <dbReference type="SAM" id="Coils"/>
    </source>
</evidence>
<dbReference type="SUPFAM" id="SSF82861">
    <property type="entry name" value="Mechanosensitive channel protein MscS (YggB), transmembrane region"/>
    <property type="match status" value="1"/>
</dbReference>
<keyword evidence="4 8" id="KW-0812">Transmembrane</keyword>
<comment type="similarity">
    <text evidence="2">Belongs to the MscS (TC 1.A.23) family.</text>
</comment>
<keyword evidence="7" id="KW-0175">Coiled coil</keyword>
<evidence type="ECO:0000259" key="10">
    <source>
        <dbReference type="Pfam" id="PF21082"/>
    </source>
</evidence>
<feature type="transmembrane region" description="Helical" evidence="8">
    <location>
        <begin position="440"/>
        <end position="462"/>
    </location>
</feature>
<feature type="transmembrane region" description="Helical" evidence="8">
    <location>
        <begin position="468"/>
        <end position="488"/>
    </location>
</feature>
<feature type="coiled-coil region" evidence="7">
    <location>
        <begin position="210"/>
        <end position="240"/>
    </location>
</feature>
<dbReference type="InterPro" id="IPR010920">
    <property type="entry name" value="LSM_dom_sf"/>
</dbReference>
<evidence type="ECO:0000256" key="2">
    <source>
        <dbReference type="ARBA" id="ARBA00008017"/>
    </source>
</evidence>
<accession>A0ABW5KJ79</accession>
<organism evidence="11 12">
    <name type="scientific">Sphingobacterium suaedae</name>
    <dbReference type="NCBI Taxonomy" id="1686402"/>
    <lineage>
        <taxon>Bacteria</taxon>
        <taxon>Pseudomonadati</taxon>
        <taxon>Bacteroidota</taxon>
        <taxon>Sphingobacteriia</taxon>
        <taxon>Sphingobacteriales</taxon>
        <taxon>Sphingobacteriaceae</taxon>
        <taxon>Sphingobacterium</taxon>
    </lineage>
</organism>
<evidence type="ECO:0000256" key="5">
    <source>
        <dbReference type="ARBA" id="ARBA00022989"/>
    </source>
</evidence>
<dbReference type="SUPFAM" id="SSF82689">
    <property type="entry name" value="Mechanosensitive channel protein MscS (YggB), C-terminal domain"/>
    <property type="match status" value="1"/>
</dbReference>
<feature type="domain" description="Mechanosensitive ion channel MscS C-terminal" evidence="10">
    <location>
        <begin position="734"/>
        <end position="814"/>
    </location>
</feature>
<evidence type="ECO:0000313" key="11">
    <source>
        <dbReference type="EMBL" id="MFD2548304.1"/>
    </source>
</evidence>
<proteinExistence type="inferred from homology"/>
<evidence type="ECO:0000256" key="4">
    <source>
        <dbReference type="ARBA" id="ARBA00022692"/>
    </source>
</evidence>
<feature type="transmembrane region" description="Helical" evidence="8">
    <location>
        <begin position="20"/>
        <end position="42"/>
    </location>
</feature>
<feature type="transmembrane region" description="Helical" evidence="8">
    <location>
        <begin position="410"/>
        <end position="428"/>
    </location>
</feature>
<dbReference type="Gene3D" id="2.30.30.60">
    <property type="match status" value="1"/>
</dbReference>
<protein>
    <submittedName>
        <fullName evidence="11">Mechanosensitive ion channel family protein</fullName>
    </submittedName>
</protein>
<dbReference type="PANTHER" id="PTHR30347">
    <property type="entry name" value="POTASSIUM CHANNEL RELATED"/>
    <property type="match status" value="1"/>
</dbReference>
<evidence type="ECO:0000256" key="6">
    <source>
        <dbReference type="ARBA" id="ARBA00023136"/>
    </source>
</evidence>